<comment type="caution">
    <text evidence="3">The sequence shown here is derived from an EMBL/GenBank/DDBJ whole genome shotgun (WGS) entry which is preliminary data.</text>
</comment>
<feature type="domain" description="DUF4350" evidence="2">
    <location>
        <begin position="71"/>
        <end position="239"/>
    </location>
</feature>
<dbReference type="Pfam" id="PF14258">
    <property type="entry name" value="DUF4350"/>
    <property type="match status" value="1"/>
</dbReference>
<evidence type="ECO:0000256" key="1">
    <source>
        <dbReference type="SAM" id="Phobius"/>
    </source>
</evidence>
<dbReference type="AlphaFoldDB" id="A0A939HED6"/>
<protein>
    <submittedName>
        <fullName evidence="3">DUF4350 domain-containing protein</fullName>
    </submittedName>
</protein>
<sequence length="404" mass="42371">METPVAPAAFEQHSGGTSTAAPVASASALFTAWARRHVVWIVIGALFAGMLVYVTVSKLQAPAETAVLSTRNPAPEGGMALAEILRRHGVTVTATDSLEATHAALAGSDHATLLLYDAHGFLEEEQLVGLAGAAGRVVLVAPRLRTLGALTQDIRPGGVVPEGTGTLEPGCGRADAQAAGPVSAGGFTYQGPELCYRTRPEGPGMVAGSRDGQLLVVGSTALLGNGLLDEEGNAALALRSLGTGQDLVWYTPGLGDIPAGNDAPTLDELAPPWLAFLGPWLSVVALLSMLWRGRRLGPLVFEPLPVVVKAAETAEGRARLYQDSRAVERAADNLRAGAMTRIARHFNLGAEADADAVVDAVSRRLGRPPQEIRTVLVDHRPQSEGQLVQWAQQIERLEEEATAR</sequence>
<evidence type="ECO:0000313" key="3">
    <source>
        <dbReference type="EMBL" id="MBO1266823.1"/>
    </source>
</evidence>
<feature type="transmembrane region" description="Helical" evidence="1">
    <location>
        <begin position="38"/>
        <end position="56"/>
    </location>
</feature>
<dbReference type="EMBL" id="JAFNLL010000004">
    <property type="protein sequence ID" value="MBO1266823.1"/>
    <property type="molecule type" value="Genomic_DNA"/>
</dbReference>
<proteinExistence type="predicted"/>
<name>A0A939HED6_9MICC</name>
<evidence type="ECO:0000313" key="4">
    <source>
        <dbReference type="Proteomes" id="UP000664164"/>
    </source>
</evidence>
<keyword evidence="1" id="KW-1133">Transmembrane helix</keyword>
<evidence type="ECO:0000259" key="2">
    <source>
        <dbReference type="Pfam" id="PF14258"/>
    </source>
</evidence>
<keyword evidence="4" id="KW-1185">Reference proteome</keyword>
<gene>
    <name evidence="3" type="ORF">J1902_02300</name>
</gene>
<reference evidence="3" key="1">
    <citation type="submission" date="2021-03" db="EMBL/GenBank/DDBJ databases">
        <title>A new species, PO-11, isolated from a karst cave deposit.</title>
        <authorList>
            <person name="Zhaoxiaoyong W."/>
        </authorList>
    </citation>
    <scope>NUCLEOTIDE SEQUENCE</scope>
    <source>
        <strain evidence="3">PO-11</strain>
    </source>
</reference>
<dbReference type="InterPro" id="IPR025646">
    <property type="entry name" value="DUF4350"/>
</dbReference>
<keyword evidence="1" id="KW-0472">Membrane</keyword>
<keyword evidence="1" id="KW-0812">Transmembrane</keyword>
<dbReference type="Proteomes" id="UP000664164">
    <property type="component" value="Unassembled WGS sequence"/>
</dbReference>
<accession>A0A939HED6</accession>
<dbReference type="RefSeq" id="WP_207614875.1">
    <property type="nucleotide sequence ID" value="NZ_JAFNLL010000004.1"/>
</dbReference>
<organism evidence="3 4">
    <name type="scientific">Arthrobacter cavernae</name>
    <dbReference type="NCBI Taxonomy" id="2817681"/>
    <lineage>
        <taxon>Bacteria</taxon>
        <taxon>Bacillati</taxon>
        <taxon>Actinomycetota</taxon>
        <taxon>Actinomycetes</taxon>
        <taxon>Micrococcales</taxon>
        <taxon>Micrococcaceae</taxon>
        <taxon>Arthrobacter</taxon>
    </lineage>
</organism>